<gene>
    <name evidence="2" type="ORF">CT19425_30576</name>
</gene>
<protein>
    <submittedName>
        <fullName evidence="2">Uncharacterized protein</fullName>
    </submittedName>
</protein>
<dbReference type="Proteomes" id="UP000255505">
    <property type="component" value="Chromosome I"/>
</dbReference>
<feature type="region of interest" description="Disordered" evidence="1">
    <location>
        <begin position="1"/>
        <end position="26"/>
    </location>
</feature>
<name>A0A375IDC0_9BURK</name>
<dbReference type="EMBL" id="LT991976">
    <property type="protein sequence ID" value="SPK71352.1"/>
    <property type="molecule type" value="Genomic_DNA"/>
</dbReference>
<evidence type="ECO:0000313" key="2">
    <source>
        <dbReference type="EMBL" id="SPK71352.1"/>
    </source>
</evidence>
<evidence type="ECO:0000256" key="1">
    <source>
        <dbReference type="SAM" id="MobiDB-lite"/>
    </source>
</evidence>
<evidence type="ECO:0000313" key="3">
    <source>
        <dbReference type="Proteomes" id="UP000255505"/>
    </source>
</evidence>
<feature type="compositionally biased region" description="Basic and acidic residues" evidence="1">
    <location>
        <begin position="12"/>
        <end position="26"/>
    </location>
</feature>
<sequence length="26" mass="2926">MPLRFTDPNSENQKKVELSRGEAAAH</sequence>
<organism evidence="2 3">
    <name type="scientific">Cupriavidus taiwanensis</name>
    <dbReference type="NCBI Taxonomy" id="164546"/>
    <lineage>
        <taxon>Bacteria</taxon>
        <taxon>Pseudomonadati</taxon>
        <taxon>Pseudomonadota</taxon>
        <taxon>Betaproteobacteria</taxon>
        <taxon>Burkholderiales</taxon>
        <taxon>Burkholderiaceae</taxon>
        <taxon>Cupriavidus</taxon>
    </lineage>
</organism>
<reference evidence="2 3" key="1">
    <citation type="submission" date="2018-01" db="EMBL/GenBank/DDBJ databases">
        <authorList>
            <person name="Gaut B.S."/>
            <person name="Morton B.R."/>
            <person name="Clegg M.T."/>
            <person name="Duvall M.R."/>
        </authorList>
    </citation>
    <scope>NUCLEOTIDE SEQUENCE [LARGE SCALE GENOMIC DNA]</scope>
    <source>
        <strain evidence="2">Cupriavidus taiwanensis LMG 19425</strain>
    </source>
</reference>
<accession>A0A375IDC0</accession>
<proteinExistence type="predicted"/>
<dbReference type="AlphaFoldDB" id="A0A375IDC0"/>